<dbReference type="Proteomes" id="UP000256941">
    <property type="component" value="Unassembled WGS sequence"/>
</dbReference>
<reference evidence="1 2" key="1">
    <citation type="submission" date="2018-08" db="EMBL/GenBank/DDBJ databases">
        <title>Genomic Encyclopedia of Archaeal and Bacterial Type Strains, Phase II (KMG-II): from individual species to whole genera.</title>
        <authorList>
            <person name="Goeker M."/>
        </authorList>
    </citation>
    <scope>NUCLEOTIDE SEQUENCE [LARGE SCALE GENOMIC DNA]</scope>
    <source>
        <strain evidence="1 2">DSM 17099</strain>
    </source>
</reference>
<sequence>MGDPVREHKIGSLTVFSNHPVLDQFARDMLAGIRAENLPAARINIYVGIHRKFGPALFRRGLRLGIQTEHYFDEDGRAMWRKPRPRRLLKQLLFYHLILDLSPANAPYYRWLPGFLRRRVLFGPHVFPCRPVPYRAGQRPPVFFGALNDRRAKILARLPKDHCHVLSETYGADLHKAVCDSRGVVNIHFADGIYTEYPRLLSSYLAGKPVLSEKLGTELVEGRDYGTLGQDHSDQQLRAIFSSFCSGFAARHRLTDFLRRIAGP</sequence>
<evidence type="ECO:0000313" key="1">
    <source>
        <dbReference type="EMBL" id="REF69782.1"/>
    </source>
</evidence>
<dbReference type="AlphaFoldDB" id="A0A3D9XNP0"/>
<gene>
    <name evidence="1" type="ORF">BDD41_2497</name>
</gene>
<dbReference type="RefSeq" id="WP_116221973.1">
    <property type="nucleotide sequence ID" value="NZ_CP038197.1"/>
</dbReference>
<name>A0A3D9XNP0_PARVE</name>
<evidence type="ECO:0008006" key="3">
    <source>
        <dbReference type="Google" id="ProtNLM"/>
    </source>
</evidence>
<evidence type="ECO:0000313" key="2">
    <source>
        <dbReference type="Proteomes" id="UP000256941"/>
    </source>
</evidence>
<organism evidence="1 2">
    <name type="scientific">Paracoccus versutus</name>
    <name type="common">Thiobacillus versutus</name>
    <dbReference type="NCBI Taxonomy" id="34007"/>
    <lineage>
        <taxon>Bacteria</taxon>
        <taxon>Pseudomonadati</taxon>
        <taxon>Pseudomonadota</taxon>
        <taxon>Alphaproteobacteria</taxon>
        <taxon>Rhodobacterales</taxon>
        <taxon>Paracoccaceae</taxon>
        <taxon>Paracoccus</taxon>
    </lineage>
</organism>
<proteinExistence type="predicted"/>
<comment type="caution">
    <text evidence="1">The sequence shown here is derived from an EMBL/GenBank/DDBJ whole genome shotgun (WGS) entry which is preliminary data.</text>
</comment>
<dbReference type="EMBL" id="QTUJ01000002">
    <property type="protein sequence ID" value="REF69782.1"/>
    <property type="molecule type" value="Genomic_DNA"/>
</dbReference>
<protein>
    <recommendedName>
        <fullName evidence="3">Glycosyltransferase family 1 protein</fullName>
    </recommendedName>
</protein>
<accession>A0A3D9XNP0</accession>